<protein>
    <submittedName>
        <fullName evidence="2">Putative peptidase M13 family protein</fullName>
    </submittedName>
</protein>
<dbReference type="STRING" id="314608.KT99_20726"/>
<evidence type="ECO:0000313" key="2">
    <source>
        <dbReference type="EMBL" id="EDQ01170.1"/>
    </source>
</evidence>
<accession>A9D745</accession>
<gene>
    <name evidence="2" type="ORF">KT99_20726</name>
</gene>
<comment type="caution">
    <text evidence="2">The sequence shown here is derived from an EMBL/GenBank/DDBJ whole genome shotgun (WGS) entry which is preliminary data.</text>
</comment>
<dbReference type="Gene3D" id="1.10.1380.10">
    <property type="entry name" value="Neutral endopeptidase , domain2"/>
    <property type="match status" value="1"/>
</dbReference>
<keyword evidence="3" id="KW-1185">Reference proteome</keyword>
<dbReference type="EMBL" id="ABIC01000012">
    <property type="protein sequence ID" value="EDQ01170.1"/>
    <property type="molecule type" value="Genomic_DNA"/>
</dbReference>
<organism evidence="2 3">
    <name type="scientific">Shewanella benthica KT99</name>
    <dbReference type="NCBI Taxonomy" id="314608"/>
    <lineage>
        <taxon>Bacteria</taxon>
        <taxon>Pseudomonadati</taxon>
        <taxon>Pseudomonadota</taxon>
        <taxon>Gammaproteobacteria</taxon>
        <taxon>Alteromonadales</taxon>
        <taxon>Shewanellaceae</taxon>
        <taxon>Shewanella</taxon>
    </lineage>
</organism>
<feature type="domain" description="Peptidase M13 N-terminal" evidence="1">
    <location>
        <begin position="13"/>
        <end position="67"/>
    </location>
</feature>
<dbReference type="GO" id="GO:0006508">
    <property type="term" value="P:proteolysis"/>
    <property type="evidence" value="ECO:0007669"/>
    <property type="project" value="InterPro"/>
</dbReference>
<dbReference type="AlphaFoldDB" id="A9D745"/>
<proteinExistence type="predicted"/>
<dbReference type="InterPro" id="IPR042089">
    <property type="entry name" value="Peptidase_M13_dom_2"/>
</dbReference>
<sequence>MAHAWFTGATSPISGGGWFNRLDPNQYEMSIGAGGLGLPDRSYYLEDSERFINIRSAYVEHVAQMLARPF</sequence>
<reference evidence="2 3" key="1">
    <citation type="submission" date="2007-10" db="EMBL/GenBank/DDBJ databases">
        <authorList>
            <person name="Yayanos A."/>
            <person name="Ferriera S."/>
            <person name="Johnson J."/>
            <person name="Kravitz S."/>
            <person name="Halpern A."/>
            <person name="Remington K."/>
            <person name="Beeson K."/>
            <person name="Tran B."/>
            <person name="Rogers Y.-H."/>
            <person name="Friedman R."/>
            <person name="Venter J.C."/>
        </authorList>
    </citation>
    <scope>NUCLEOTIDE SEQUENCE [LARGE SCALE GENOMIC DNA]</scope>
    <source>
        <strain evidence="2 3">KT99</strain>
    </source>
</reference>
<dbReference type="Proteomes" id="UP000005839">
    <property type="component" value="Unassembled WGS sequence"/>
</dbReference>
<dbReference type="Pfam" id="PF05649">
    <property type="entry name" value="Peptidase_M13_N"/>
    <property type="match status" value="1"/>
</dbReference>
<dbReference type="InterPro" id="IPR008753">
    <property type="entry name" value="Peptidase_M13_N"/>
</dbReference>
<evidence type="ECO:0000259" key="1">
    <source>
        <dbReference type="Pfam" id="PF05649"/>
    </source>
</evidence>
<dbReference type="SUPFAM" id="SSF55486">
    <property type="entry name" value="Metalloproteases ('zincins'), catalytic domain"/>
    <property type="match status" value="1"/>
</dbReference>
<evidence type="ECO:0000313" key="3">
    <source>
        <dbReference type="Proteomes" id="UP000005839"/>
    </source>
</evidence>
<name>A9D745_9GAMM</name>